<gene>
    <name evidence="3" type="ORF">NCTC10742_04414</name>
</gene>
<dbReference type="AlphaFoldDB" id="A0A378STE6"/>
<accession>A0A378STE6</accession>
<dbReference type="Proteomes" id="UP000254291">
    <property type="component" value="Unassembled WGS sequence"/>
</dbReference>
<feature type="transmembrane region" description="Helical" evidence="2">
    <location>
        <begin position="221"/>
        <end position="238"/>
    </location>
</feature>
<evidence type="ECO:0000256" key="1">
    <source>
        <dbReference type="SAM" id="MobiDB-lite"/>
    </source>
</evidence>
<evidence type="ECO:0000256" key="2">
    <source>
        <dbReference type="SAM" id="Phobius"/>
    </source>
</evidence>
<feature type="compositionally biased region" description="Pro residues" evidence="1">
    <location>
        <begin position="1"/>
        <end position="79"/>
    </location>
</feature>
<evidence type="ECO:0000313" key="4">
    <source>
        <dbReference type="Proteomes" id="UP000254291"/>
    </source>
</evidence>
<feature type="transmembrane region" description="Helical" evidence="2">
    <location>
        <begin position="128"/>
        <end position="155"/>
    </location>
</feature>
<feature type="compositionally biased region" description="Pro residues" evidence="1">
    <location>
        <begin position="92"/>
        <end position="104"/>
    </location>
</feature>
<dbReference type="RefSeq" id="WP_115328141.1">
    <property type="nucleotide sequence ID" value="NZ_JACKST010000143.1"/>
</dbReference>
<organism evidence="3 4">
    <name type="scientific">Mycolicibacterium gilvum</name>
    <dbReference type="NCBI Taxonomy" id="1804"/>
    <lineage>
        <taxon>Bacteria</taxon>
        <taxon>Bacillati</taxon>
        <taxon>Actinomycetota</taxon>
        <taxon>Actinomycetes</taxon>
        <taxon>Mycobacteriales</taxon>
        <taxon>Mycobacteriaceae</taxon>
        <taxon>Mycolicibacterium</taxon>
    </lineage>
</organism>
<evidence type="ECO:0000313" key="3">
    <source>
        <dbReference type="EMBL" id="STZ45166.1"/>
    </source>
</evidence>
<dbReference type="PANTHER" id="PTHR40076:SF1">
    <property type="entry name" value="MEMBRANE PROTEIN"/>
    <property type="match status" value="1"/>
</dbReference>
<dbReference type="EMBL" id="UGQM01000001">
    <property type="protein sequence ID" value="STZ45166.1"/>
    <property type="molecule type" value="Genomic_DNA"/>
</dbReference>
<dbReference type="InterPro" id="IPR010380">
    <property type="entry name" value="DUF975"/>
</dbReference>
<sequence>MTENPPPGGYPPPPQGGYPPPPPSEGGYPPPPPSECGYPPPPPAGGYQQPPPGGAYPPPPGPGGYPPPPGQGGYPPPPGGYGMPPAGFGGGYPPPGQGYPPVGGPPSLDIGAAFSWSFNKFSKNAVPLIVPTLVYALVIGVLGAVIFGLASLFPADYTSYSGADGAGMSLDMGPAATIILFLGLIMLFVVGGAISAAYMAGVLDIANGQQVEFGSFFKPRNIGAVVIASLIVGIATSIGYVLCIVPGLIVSIFALFTTVFIVDRNLSAIDGIKASIAVAKANFLQVFLTWLIFNVLISVGSFVCYIGLIVTVPLAVLYMVYAYRTLTGGYVAPATP</sequence>
<feature type="transmembrane region" description="Helical" evidence="2">
    <location>
        <begin position="175"/>
        <end position="200"/>
    </location>
</feature>
<name>A0A378STE6_9MYCO</name>
<keyword evidence="2" id="KW-0472">Membrane</keyword>
<feature type="transmembrane region" description="Helical" evidence="2">
    <location>
        <begin position="274"/>
        <end position="293"/>
    </location>
</feature>
<dbReference type="PRINTS" id="PR01871">
    <property type="entry name" value="ANNEXINVII"/>
</dbReference>
<feature type="transmembrane region" description="Helical" evidence="2">
    <location>
        <begin position="299"/>
        <end position="321"/>
    </location>
</feature>
<feature type="region of interest" description="Disordered" evidence="1">
    <location>
        <begin position="1"/>
        <end position="104"/>
    </location>
</feature>
<dbReference type="PANTHER" id="PTHR40076">
    <property type="entry name" value="MEMBRANE PROTEIN-RELATED"/>
    <property type="match status" value="1"/>
</dbReference>
<proteinExistence type="predicted"/>
<keyword evidence="2" id="KW-1133">Transmembrane helix</keyword>
<protein>
    <submittedName>
        <fullName evidence="3">Integral membrane protein</fullName>
    </submittedName>
</protein>
<keyword evidence="2" id="KW-0812">Transmembrane</keyword>
<reference evidence="3 4" key="1">
    <citation type="submission" date="2018-06" db="EMBL/GenBank/DDBJ databases">
        <authorList>
            <consortium name="Pathogen Informatics"/>
            <person name="Doyle S."/>
        </authorList>
    </citation>
    <scope>NUCLEOTIDE SEQUENCE [LARGE SCALE GENOMIC DNA]</scope>
    <source>
        <strain evidence="3 4">NCTC10742</strain>
    </source>
</reference>